<evidence type="ECO:0000313" key="3">
    <source>
        <dbReference type="Proteomes" id="UP000215914"/>
    </source>
</evidence>
<gene>
    <name evidence="2" type="ORF">HannXRQ_Chr02g0051271</name>
    <name evidence="1" type="ORF">HanXRQr2_Chr02g0076101</name>
</gene>
<evidence type="ECO:0000313" key="2">
    <source>
        <dbReference type="EMBL" id="OTG34932.1"/>
    </source>
</evidence>
<dbReference type="Proteomes" id="UP000215914">
    <property type="component" value="Chromosome 2"/>
</dbReference>
<organism evidence="2 3">
    <name type="scientific">Helianthus annuus</name>
    <name type="common">Common sunflower</name>
    <dbReference type="NCBI Taxonomy" id="4232"/>
    <lineage>
        <taxon>Eukaryota</taxon>
        <taxon>Viridiplantae</taxon>
        <taxon>Streptophyta</taxon>
        <taxon>Embryophyta</taxon>
        <taxon>Tracheophyta</taxon>
        <taxon>Spermatophyta</taxon>
        <taxon>Magnoliopsida</taxon>
        <taxon>eudicotyledons</taxon>
        <taxon>Gunneridae</taxon>
        <taxon>Pentapetalae</taxon>
        <taxon>asterids</taxon>
        <taxon>campanulids</taxon>
        <taxon>Asterales</taxon>
        <taxon>Asteraceae</taxon>
        <taxon>Asteroideae</taxon>
        <taxon>Heliantheae alliance</taxon>
        <taxon>Heliantheae</taxon>
        <taxon>Helianthus</taxon>
    </lineage>
</organism>
<dbReference type="EMBL" id="MNCJ02000317">
    <property type="protein sequence ID" value="KAF5819304.1"/>
    <property type="molecule type" value="Genomic_DNA"/>
</dbReference>
<evidence type="ECO:0000313" key="1">
    <source>
        <dbReference type="EMBL" id="KAF5819304.1"/>
    </source>
</evidence>
<sequence length="98" mass="12029">MENLDVPYRIFFNNRCTILRNVVEDIKDNSFWWVKKRSKMAGLNKENWSKFELDNVCKYIIHVCSFKLQLYRFSMPSSKILGLGNDDKFWRWMFRLHK</sequence>
<reference evidence="2" key="2">
    <citation type="submission" date="2017-02" db="EMBL/GenBank/DDBJ databases">
        <title>Sunflower complete genome.</title>
        <authorList>
            <person name="Langlade N."/>
            <person name="Munos S."/>
        </authorList>
    </citation>
    <scope>NUCLEOTIDE SEQUENCE [LARGE SCALE GENOMIC DNA]</scope>
    <source>
        <tissue evidence="2">Leaves</tissue>
    </source>
</reference>
<dbReference type="EMBL" id="CM007891">
    <property type="protein sequence ID" value="OTG34932.1"/>
    <property type="molecule type" value="Genomic_DNA"/>
</dbReference>
<accession>A0A251VJ07</accession>
<reference evidence="1 3" key="1">
    <citation type="journal article" date="2017" name="Nature">
        <title>The sunflower genome provides insights into oil metabolism, flowering and Asterid evolution.</title>
        <authorList>
            <person name="Badouin H."/>
            <person name="Gouzy J."/>
            <person name="Grassa C.J."/>
            <person name="Murat F."/>
            <person name="Staton S.E."/>
            <person name="Cottret L."/>
            <person name="Lelandais-Briere C."/>
            <person name="Owens G.L."/>
            <person name="Carrere S."/>
            <person name="Mayjonade B."/>
            <person name="Legrand L."/>
            <person name="Gill N."/>
            <person name="Kane N.C."/>
            <person name="Bowers J.E."/>
            <person name="Hubner S."/>
            <person name="Bellec A."/>
            <person name="Berard A."/>
            <person name="Berges H."/>
            <person name="Blanchet N."/>
            <person name="Boniface M.C."/>
            <person name="Brunel D."/>
            <person name="Catrice O."/>
            <person name="Chaidir N."/>
            <person name="Claudel C."/>
            <person name="Donnadieu C."/>
            <person name="Faraut T."/>
            <person name="Fievet G."/>
            <person name="Helmstetter N."/>
            <person name="King M."/>
            <person name="Knapp S.J."/>
            <person name="Lai Z."/>
            <person name="Le Paslier M.C."/>
            <person name="Lippi Y."/>
            <person name="Lorenzon L."/>
            <person name="Mandel J.R."/>
            <person name="Marage G."/>
            <person name="Marchand G."/>
            <person name="Marquand E."/>
            <person name="Bret-Mestries E."/>
            <person name="Morien E."/>
            <person name="Nambeesan S."/>
            <person name="Nguyen T."/>
            <person name="Pegot-Espagnet P."/>
            <person name="Pouilly N."/>
            <person name="Raftis F."/>
            <person name="Sallet E."/>
            <person name="Schiex T."/>
            <person name="Thomas J."/>
            <person name="Vandecasteele C."/>
            <person name="Vares D."/>
            <person name="Vear F."/>
            <person name="Vautrin S."/>
            <person name="Crespi M."/>
            <person name="Mangin B."/>
            <person name="Burke J.M."/>
            <person name="Salse J."/>
            <person name="Munos S."/>
            <person name="Vincourt P."/>
            <person name="Rieseberg L.H."/>
            <person name="Langlade N.B."/>
        </authorList>
    </citation>
    <scope>NUCLEOTIDE SEQUENCE [LARGE SCALE GENOMIC DNA]</scope>
    <source>
        <strain evidence="3">cv. SF193</strain>
        <tissue evidence="1">Leaves</tissue>
    </source>
</reference>
<proteinExistence type="predicted"/>
<reference evidence="1" key="3">
    <citation type="submission" date="2020-06" db="EMBL/GenBank/DDBJ databases">
        <title>Helianthus annuus Genome sequencing and assembly Release 2.</title>
        <authorList>
            <person name="Gouzy J."/>
            <person name="Langlade N."/>
            <person name="Munos S."/>
        </authorList>
    </citation>
    <scope>NUCLEOTIDE SEQUENCE</scope>
    <source>
        <tissue evidence="1">Leaves</tissue>
    </source>
</reference>
<dbReference type="Gramene" id="mRNA:HanXRQr2_Chr02g0076101">
    <property type="protein sequence ID" value="mRNA:HanXRQr2_Chr02g0076101"/>
    <property type="gene ID" value="HanXRQr2_Chr02g0076101"/>
</dbReference>
<protein>
    <submittedName>
        <fullName evidence="2">Uncharacterized protein</fullName>
    </submittedName>
</protein>
<dbReference type="AlphaFoldDB" id="A0A251VJ07"/>
<name>A0A251VJ07_HELAN</name>
<dbReference type="InParanoid" id="A0A251VJ07"/>
<keyword evidence="3" id="KW-1185">Reference proteome</keyword>